<dbReference type="PANTHER" id="PTHR34501">
    <property type="entry name" value="PROTEIN YDDL-RELATED"/>
    <property type="match status" value="1"/>
</dbReference>
<dbReference type="InterPro" id="IPR033900">
    <property type="entry name" value="Gram_neg_porin_domain"/>
</dbReference>
<evidence type="ECO:0000256" key="5">
    <source>
        <dbReference type="ARBA" id="ARBA00022692"/>
    </source>
</evidence>
<organism evidence="13 14">
    <name type="scientific">Polynucleobacter kasalickyi</name>
    <dbReference type="NCBI Taxonomy" id="1938817"/>
    <lineage>
        <taxon>Bacteria</taxon>
        <taxon>Pseudomonadati</taxon>
        <taxon>Pseudomonadota</taxon>
        <taxon>Betaproteobacteria</taxon>
        <taxon>Burkholderiales</taxon>
        <taxon>Burkholderiaceae</taxon>
        <taxon>Polynucleobacter</taxon>
    </lineage>
</organism>
<keyword evidence="8" id="KW-0626">Porin</keyword>
<evidence type="ECO:0000256" key="7">
    <source>
        <dbReference type="ARBA" id="ARBA00023065"/>
    </source>
</evidence>
<evidence type="ECO:0000256" key="8">
    <source>
        <dbReference type="ARBA" id="ARBA00023114"/>
    </source>
</evidence>
<dbReference type="Pfam" id="PF13609">
    <property type="entry name" value="Porin_4"/>
    <property type="match status" value="1"/>
</dbReference>
<evidence type="ECO:0000256" key="6">
    <source>
        <dbReference type="ARBA" id="ARBA00022729"/>
    </source>
</evidence>
<dbReference type="SUPFAM" id="SSF56935">
    <property type="entry name" value="Porins"/>
    <property type="match status" value="1"/>
</dbReference>
<comment type="subcellular location">
    <subcellularLocation>
        <location evidence="1">Cell outer membrane</location>
        <topology evidence="1">Multi-pass membrane protein</topology>
    </subcellularLocation>
</comment>
<name>A0A1W2BBL7_9BURK</name>
<reference evidence="13 14" key="1">
    <citation type="submission" date="2017-04" db="EMBL/GenBank/DDBJ databases">
        <authorList>
            <person name="Afonso C.L."/>
            <person name="Miller P.J."/>
            <person name="Scott M.A."/>
            <person name="Spackman E."/>
            <person name="Goraichik I."/>
            <person name="Dimitrov K.M."/>
            <person name="Suarez D.L."/>
            <person name="Swayne D.E."/>
        </authorList>
    </citation>
    <scope>NUCLEOTIDE SEQUENCE [LARGE SCALE GENOMIC DNA]</scope>
    <source>
        <strain evidence="13 14">VK13</strain>
    </source>
</reference>
<evidence type="ECO:0000256" key="10">
    <source>
        <dbReference type="ARBA" id="ARBA00023237"/>
    </source>
</evidence>
<evidence type="ECO:0000313" key="14">
    <source>
        <dbReference type="Proteomes" id="UP000192708"/>
    </source>
</evidence>
<sequence length="371" mass="38940">MQHKFLGKKTALVLSMLAAFAASSAHADVKVVDGLSVFGLADLSLQSSKAPGGDTSNLTPTSGAMTTSYFGIKGERAVGDTGLTAGFSASTFLDLTQGKVIGPNLFTRNASGSLAGSFGKVTIGRDIAPHFLPTILFNAYGDSGGYGPLWHAMYFNFNTPSQSISNSTSNGLYGDTAWDRQIIYTLPKFGNAEINLHYAPNGGKSSGNNFGANVLYFDGPLALTAYYSNTQVMPIGNSEIGMDVFTTGNNSAQAYMGGASYDFGVAKVFMTYQDAKQSSAGTESKTFQVSTKIPAGPGKILIEYANTNYTSSLVALNTSLGGVSSTVNETVVGYDYPLDDKTDAYVNYGYTSASNTSGTGYVYGAGIRMKF</sequence>
<dbReference type="GO" id="GO:0009279">
    <property type="term" value="C:cell outer membrane"/>
    <property type="evidence" value="ECO:0007669"/>
    <property type="project" value="UniProtKB-SubCell"/>
</dbReference>
<evidence type="ECO:0000256" key="11">
    <source>
        <dbReference type="SAM" id="SignalP"/>
    </source>
</evidence>
<evidence type="ECO:0000259" key="12">
    <source>
        <dbReference type="Pfam" id="PF13609"/>
    </source>
</evidence>
<dbReference type="PANTHER" id="PTHR34501:SF9">
    <property type="entry name" value="MAJOR OUTER MEMBRANE PROTEIN P.IA"/>
    <property type="match status" value="1"/>
</dbReference>
<dbReference type="GO" id="GO:0006811">
    <property type="term" value="P:monoatomic ion transport"/>
    <property type="evidence" value="ECO:0007669"/>
    <property type="project" value="UniProtKB-KW"/>
</dbReference>
<accession>A0A1W2BBL7</accession>
<dbReference type="EMBL" id="FWXJ01000012">
    <property type="protein sequence ID" value="SMC70423.1"/>
    <property type="molecule type" value="Genomic_DNA"/>
</dbReference>
<keyword evidence="9" id="KW-0472">Membrane</keyword>
<dbReference type="GO" id="GO:0046930">
    <property type="term" value="C:pore complex"/>
    <property type="evidence" value="ECO:0007669"/>
    <property type="project" value="UniProtKB-KW"/>
</dbReference>
<feature type="domain" description="Porin" evidence="12">
    <location>
        <begin position="16"/>
        <end position="355"/>
    </location>
</feature>
<protein>
    <submittedName>
        <fullName evidence="13">Outer membrane protein (Porin)</fullName>
    </submittedName>
</protein>
<dbReference type="STRING" id="1938817.SAMN06296008_11244"/>
<dbReference type="CDD" id="cd00342">
    <property type="entry name" value="gram_neg_porins"/>
    <property type="match status" value="1"/>
</dbReference>
<gene>
    <name evidence="13" type="ORF">SAMN06296008_11244</name>
</gene>
<keyword evidence="7" id="KW-0406">Ion transport</keyword>
<proteinExistence type="predicted"/>
<dbReference type="InterPro" id="IPR050298">
    <property type="entry name" value="Gram-neg_bact_OMP"/>
</dbReference>
<keyword evidence="5" id="KW-0812">Transmembrane</keyword>
<dbReference type="Proteomes" id="UP000192708">
    <property type="component" value="Unassembled WGS sequence"/>
</dbReference>
<evidence type="ECO:0000256" key="2">
    <source>
        <dbReference type="ARBA" id="ARBA00011233"/>
    </source>
</evidence>
<evidence type="ECO:0000313" key="13">
    <source>
        <dbReference type="EMBL" id="SMC70423.1"/>
    </source>
</evidence>
<keyword evidence="10" id="KW-0998">Cell outer membrane</keyword>
<dbReference type="Gene3D" id="2.40.160.10">
    <property type="entry name" value="Porin"/>
    <property type="match status" value="1"/>
</dbReference>
<keyword evidence="4" id="KW-1134">Transmembrane beta strand</keyword>
<dbReference type="OrthoDB" id="6975458at2"/>
<dbReference type="RefSeq" id="WP_084284777.1">
    <property type="nucleotide sequence ID" value="NZ_FWXJ01000012.1"/>
</dbReference>
<keyword evidence="3" id="KW-0813">Transport</keyword>
<evidence type="ECO:0000256" key="1">
    <source>
        <dbReference type="ARBA" id="ARBA00004571"/>
    </source>
</evidence>
<evidence type="ECO:0000256" key="9">
    <source>
        <dbReference type="ARBA" id="ARBA00023136"/>
    </source>
</evidence>
<evidence type="ECO:0000256" key="3">
    <source>
        <dbReference type="ARBA" id="ARBA00022448"/>
    </source>
</evidence>
<dbReference type="AlphaFoldDB" id="A0A1W2BBL7"/>
<comment type="subunit">
    <text evidence="2">Homotrimer.</text>
</comment>
<keyword evidence="6 11" id="KW-0732">Signal</keyword>
<feature type="signal peptide" evidence="11">
    <location>
        <begin position="1"/>
        <end position="27"/>
    </location>
</feature>
<keyword evidence="14" id="KW-1185">Reference proteome</keyword>
<evidence type="ECO:0000256" key="4">
    <source>
        <dbReference type="ARBA" id="ARBA00022452"/>
    </source>
</evidence>
<dbReference type="GO" id="GO:0015288">
    <property type="term" value="F:porin activity"/>
    <property type="evidence" value="ECO:0007669"/>
    <property type="project" value="UniProtKB-KW"/>
</dbReference>
<dbReference type="InterPro" id="IPR023614">
    <property type="entry name" value="Porin_dom_sf"/>
</dbReference>
<feature type="chain" id="PRO_5012619313" evidence="11">
    <location>
        <begin position="28"/>
        <end position="371"/>
    </location>
</feature>